<reference evidence="5" key="1">
    <citation type="submission" date="2025-08" db="UniProtKB">
        <authorList>
            <consortium name="RefSeq"/>
        </authorList>
    </citation>
    <scope>IDENTIFICATION</scope>
</reference>
<dbReference type="Proteomes" id="UP000694845">
    <property type="component" value="Unplaced"/>
</dbReference>
<dbReference type="Pfam" id="PF03407">
    <property type="entry name" value="Nucleotid_trans"/>
    <property type="match status" value="1"/>
</dbReference>
<accession>A0A8B7Z503</accession>
<evidence type="ECO:0000256" key="2">
    <source>
        <dbReference type="SAM" id="MobiDB-lite"/>
    </source>
</evidence>
<name>A0A8B7Z503_ACAPL</name>
<dbReference type="RefSeq" id="XP_022100037.1">
    <property type="nucleotide sequence ID" value="XM_022244345.1"/>
</dbReference>
<dbReference type="InterPro" id="IPR005069">
    <property type="entry name" value="Nucl-diP-sugar_transferase"/>
</dbReference>
<evidence type="ECO:0000313" key="4">
    <source>
        <dbReference type="Proteomes" id="UP000694845"/>
    </source>
</evidence>
<feature type="non-terminal residue" evidence="5">
    <location>
        <position position="1"/>
    </location>
</feature>
<feature type="region of interest" description="Disordered" evidence="2">
    <location>
        <begin position="1"/>
        <end position="46"/>
    </location>
</feature>
<feature type="domain" description="Nucleotide-diphospho-sugar transferase" evidence="3">
    <location>
        <begin position="63"/>
        <end position="220"/>
    </location>
</feature>
<dbReference type="GO" id="GO:0016757">
    <property type="term" value="F:glycosyltransferase activity"/>
    <property type="evidence" value="ECO:0007669"/>
    <property type="project" value="TreeGrafter"/>
</dbReference>
<dbReference type="InterPro" id="IPR029044">
    <property type="entry name" value="Nucleotide-diphossugar_trans"/>
</dbReference>
<gene>
    <name evidence="5" type="primary">LOC110984310</name>
</gene>
<sequence>HDAEHASQHQKGRSLRQHHHHGGGRRGLPISVRDDQGRPSNPHGVQQLWRCQFRETDGILRALQKLVNRRHYYILSLLERGQEVLFIDADTFWFRDPFEYFHGNFDMSFVDERSPYPKRLPKRSLHCAGLGYFRPTNRTLRFVRKWISIIAEKKRPPSDQGVLNYMMHNDIPEHVNVRPLPLAFFPHALIYYKDNWNKNHNGTIIVHNVGLRGHDAKMNKFKANGMWLVNVTYNEIAQSFNQSTRH</sequence>
<dbReference type="PANTHER" id="PTHR47032">
    <property type="entry name" value="UDP-D-XYLOSE:L-FUCOSE ALPHA-1,3-D-XYLOSYLTRANSFERASE-RELATED"/>
    <property type="match status" value="1"/>
</dbReference>
<dbReference type="KEGG" id="aplc:110984310"/>
<comment type="similarity">
    <text evidence="1">Belongs to the glycosyltransferase 77 family.</text>
</comment>
<organism evidence="4 5">
    <name type="scientific">Acanthaster planci</name>
    <name type="common">Crown-of-thorns starfish</name>
    <dbReference type="NCBI Taxonomy" id="133434"/>
    <lineage>
        <taxon>Eukaryota</taxon>
        <taxon>Metazoa</taxon>
        <taxon>Echinodermata</taxon>
        <taxon>Eleutherozoa</taxon>
        <taxon>Asterozoa</taxon>
        <taxon>Asteroidea</taxon>
        <taxon>Valvatacea</taxon>
        <taxon>Valvatida</taxon>
        <taxon>Acanthasteridae</taxon>
        <taxon>Acanthaster</taxon>
    </lineage>
</organism>
<dbReference type="OMA" id="WISIIAE"/>
<dbReference type="GO" id="GO:0005794">
    <property type="term" value="C:Golgi apparatus"/>
    <property type="evidence" value="ECO:0007669"/>
    <property type="project" value="TreeGrafter"/>
</dbReference>
<dbReference type="Gene3D" id="3.90.550.10">
    <property type="entry name" value="Spore Coat Polysaccharide Biosynthesis Protein SpsA, Chain A"/>
    <property type="match status" value="1"/>
</dbReference>
<dbReference type="OrthoDB" id="540503at2759"/>
<dbReference type="PANTHER" id="PTHR47032:SF1">
    <property type="entry name" value="UDP-D-XYLOSE:L-FUCOSE ALPHA-1,3-D-XYLOSYLTRANSFERASE-RELATED"/>
    <property type="match status" value="1"/>
</dbReference>
<protein>
    <submittedName>
        <fullName evidence="5">UDP-D-xylose:L-fucose alpha-1,3-D-xylosyltransferase 3-like</fullName>
    </submittedName>
</protein>
<evidence type="ECO:0000259" key="3">
    <source>
        <dbReference type="Pfam" id="PF03407"/>
    </source>
</evidence>
<keyword evidence="4" id="KW-1185">Reference proteome</keyword>
<feature type="compositionally biased region" description="Basic residues" evidence="2">
    <location>
        <begin position="8"/>
        <end position="24"/>
    </location>
</feature>
<evidence type="ECO:0000256" key="1">
    <source>
        <dbReference type="ARBA" id="ARBA00007033"/>
    </source>
</evidence>
<dbReference type="GeneID" id="110984310"/>
<dbReference type="SUPFAM" id="SSF53448">
    <property type="entry name" value="Nucleotide-diphospho-sugar transferases"/>
    <property type="match status" value="1"/>
</dbReference>
<evidence type="ECO:0000313" key="5">
    <source>
        <dbReference type="RefSeq" id="XP_022100037.1"/>
    </source>
</evidence>
<proteinExistence type="inferred from homology"/>
<dbReference type="InterPro" id="IPR052636">
    <property type="entry name" value="UDP-D-xylose:L-fucose_XylT"/>
</dbReference>
<dbReference type="AlphaFoldDB" id="A0A8B7Z503"/>